<evidence type="ECO:0000256" key="1">
    <source>
        <dbReference type="ARBA" id="ARBA00019852"/>
    </source>
</evidence>
<keyword evidence="10" id="KW-0418">Kinase</keyword>
<evidence type="ECO:0000259" key="8">
    <source>
        <dbReference type="PROSITE" id="PS51831"/>
    </source>
</evidence>
<dbReference type="PANTHER" id="PTHR21262">
    <property type="entry name" value="GUANOSINE-3',5'-BIS DIPHOSPHATE 3'-PYROPHOSPHOHYDROLASE"/>
    <property type="match status" value="1"/>
</dbReference>
<evidence type="ECO:0000256" key="4">
    <source>
        <dbReference type="ARBA" id="ARBA00032407"/>
    </source>
</evidence>
<dbReference type="Gene3D" id="1.10.3210.10">
    <property type="entry name" value="Hypothetical protein af1432"/>
    <property type="match status" value="1"/>
</dbReference>
<dbReference type="PROSITE" id="PS51671">
    <property type="entry name" value="ACT"/>
    <property type="match status" value="1"/>
</dbReference>
<dbReference type="InterPro" id="IPR012676">
    <property type="entry name" value="TGS-like"/>
</dbReference>
<dbReference type="Gene3D" id="3.30.460.10">
    <property type="entry name" value="Beta Polymerase, domain 2"/>
    <property type="match status" value="1"/>
</dbReference>
<comment type="function">
    <text evidence="6">In eubacteria ppGpp (guanosine 3'-diphosphate 5'-diphosphate) is a mediator of the stringent response that coordinates a variety of cellular activities in response to changes in nutritional abundance.</text>
</comment>
<evidence type="ECO:0000313" key="11">
    <source>
        <dbReference type="Proteomes" id="UP000032427"/>
    </source>
</evidence>
<dbReference type="KEGG" id="awd:AWOD_I_2159"/>
<dbReference type="PATRIC" id="fig|80852.17.peg.2235"/>
<dbReference type="GO" id="GO:0042594">
    <property type="term" value="P:response to starvation"/>
    <property type="evidence" value="ECO:0007669"/>
    <property type="project" value="TreeGrafter"/>
</dbReference>
<dbReference type="GO" id="GO:0015969">
    <property type="term" value="P:guanosine tetraphosphate metabolic process"/>
    <property type="evidence" value="ECO:0007669"/>
    <property type="project" value="InterPro"/>
</dbReference>
<dbReference type="GO" id="GO:0005886">
    <property type="term" value="C:plasma membrane"/>
    <property type="evidence" value="ECO:0007669"/>
    <property type="project" value="TreeGrafter"/>
</dbReference>
<accession>A0A090IMW0</accession>
<dbReference type="GO" id="GO:0008893">
    <property type="term" value="F:guanosine-3',5'-bis(diphosphate) 3'-diphosphatase activity"/>
    <property type="evidence" value="ECO:0007669"/>
    <property type="project" value="TreeGrafter"/>
</dbReference>
<gene>
    <name evidence="10" type="primary">relA</name>
    <name evidence="10" type="ORF">AWOD_I_2159</name>
</gene>
<reference evidence="11" key="1">
    <citation type="submission" date="2014-09" db="EMBL/GenBank/DDBJ databases">
        <authorList>
            <person name="Hjerde E."/>
        </authorList>
    </citation>
    <scope>NUCLEOTIDE SEQUENCE [LARGE SCALE GENOMIC DNA]</scope>
    <source>
        <strain evidence="11">06/09/139</strain>
    </source>
</reference>
<evidence type="ECO:0000259" key="7">
    <source>
        <dbReference type="PROSITE" id="PS51671"/>
    </source>
</evidence>
<dbReference type="CDD" id="cd04876">
    <property type="entry name" value="ACT_RelA-SpoT"/>
    <property type="match status" value="1"/>
</dbReference>
<dbReference type="OrthoDB" id="9805041at2"/>
<dbReference type="AlphaFoldDB" id="A0A090IMW0"/>
<proteinExistence type="inferred from homology"/>
<name>A0A090IMW0_9GAMM</name>
<dbReference type="Proteomes" id="UP000032427">
    <property type="component" value="Chromosome 1"/>
</dbReference>
<dbReference type="InterPro" id="IPR033655">
    <property type="entry name" value="TGS_RelA/SpoT"/>
</dbReference>
<dbReference type="FunFam" id="3.10.20.30:FF:000002">
    <property type="entry name" value="GTP pyrophosphokinase (RelA/SpoT)"/>
    <property type="match status" value="1"/>
</dbReference>
<dbReference type="CDD" id="cd05399">
    <property type="entry name" value="NT_Rel-Spo_like"/>
    <property type="match status" value="1"/>
</dbReference>
<dbReference type="GO" id="GO:0008728">
    <property type="term" value="F:GTP diphosphokinase activity"/>
    <property type="evidence" value="ECO:0007669"/>
    <property type="project" value="TreeGrafter"/>
</dbReference>
<dbReference type="EMBL" id="LN554846">
    <property type="protein sequence ID" value="CED72221.1"/>
    <property type="molecule type" value="Genomic_DNA"/>
</dbReference>
<comment type="similarity">
    <text evidence="6">Belongs to the relA/spoT family.</text>
</comment>
<dbReference type="GeneID" id="28541736"/>
<dbReference type="GO" id="GO:0016301">
    <property type="term" value="F:kinase activity"/>
    <property type="evidence" value="ECO:0007669"/>
    <property type="project" value="UniProtKB-KW"/>
</dbReference>
<dbReference type="PROSITE" id="PS51880">
    <property type="entry name" value="TGS"/>
    <property type="match status" value="1"/>
</dbReference>
<dbReference type="Gene3D" id="3.10.20.30">
    <property type="match status" value="1"/>
</dbReference>
<dbReference type="InterPro" id="IPR007685">
    <property type="entry name" value="RelA_SpoT"/>
</dbReference>
<dbReference type="CDD" id="cd01668">
    <property type="entry name" value="TGS_RSH"/>
    <property type="match status" value="1"/>
</dbReference>
<feature type="domain" description="TGS" evidence="9">
    <location>
        <begin position="402"/>
        <end position="463"/>
    </location>
</feature>
<dbReference type="PANTHER" id="PTHR21262:SF31">
    <property type="entry name" value="GTP PYROPHOSPHOKINASE"/>
    <property type="match status" value="1"/>
</dbReference>
<keyword evidence="11" id="KW-1185">Reference proteome</keyword>
<dbReference type="STRING" id="80852.AWOD_I_2159"/>
<feature type="domain" description="ACT" evidence="7">
    <location>
        <begin position="671"/>
        <end position="745"/>
    </location>
</feature>
<evidence type="ECO:0000256" key="3">
    <source>
        <dbReference type="ARBA" id="ARBA00029754"/>
    </source>
</evidence>
<organism evidence="10 11">
    <name type="scientific">Aliivibrio wodanis</name>
    <dbReference type="NCBI Taxonomy" id="80852"/>
    <lineage>
        <taxon>Bacteria</taxon>
        <taxon>Pseudomonadati</taxon>
        <taxon>Pseudomonadota</taxon>
        <taxon>Gammaproteobacteria</taxon>
        <taxon>Vibrionales</taxon>
        <taxon>Vibrionaceae</taxon>
        <taxon>Aliivibrio</taxon>
    </lineage>
</organism>
<dbReference type="FunFam" id="3.30.460.10:FF:000001">
    <property type="entry name" value="GTP pyrophosphokinase RelA"/>
    <property type="match status" value="1"/>
</dbReference>
<dbReference type="NCBIfam" id="TIGR00691">
    <property type="entry name" value="spoT_relA"/>
    <property type="match status" value="1"/>
</dbReference>
<dbReference type="PROSITE" id="PS51831">
    <property type="entry name" value="HD"/>
    <property type="match status" value="1"/>
</dbReference>
<dbReference type="Pfam" id="PF04607">
    <property type="entry name" value="RelA_SpoT"/>
    <property type="match status" value="1"/>
</dbReference>
<dbReference type="HOGENOM" id="CLU_012300_3_0_6"/>
<dbReference type="InterPro" id="IPR045600">
    <property type="entry name" value="RelA/SpoT_AH_RIS"/>
</dbReference>
<evidence type="ECO:0000259" key="9">
    <source>
        <dbReference type="PROSITE" id="PS51880"/>
    </source>
</evidence>
<comment type="pathway">
    <text evidence="2">Purine metabolism.</text>
</comment>
<dbReference type="InterPro" id="IPR004811">
    <property type="entry name" value="RelA/Spo_fam"/>
</dbReference>
<sequence>MVAVRGAHLKENEEFELGEWITSLEQDKNTSKKLTEVYKQCEELVSSHEEGELLLWRGREMIEILITLSMDKPTLVAAQLFPLVSSGALDREALTENYSKEIEKLIDGVEEMDAIGQLNASVDAESASSQVDNIRRMLLAMVDDFRCVIIKLAERICNLREVKNEPDEVRRAAAKECNNLYAPLANRLGIGQLKWEIEDYSFRYQHPDTYKKIAKQLSERRIVREQYIDDFVTGLGDEMNEYNINAEVSGRPKHIYSIWRKMQKKSLAFDELFDVRAVRIIADKLQDCYAALGVVHTKFKHLPSEFDDYVANPKPNGYQSIHTVVLGPEGKTIEIQIRTKDMHEDSELGVAAHWKYKEGASSNSRSGYDEKITWLRKLLDWQEEMSDSGEMLDELRSQVFDDRVYAFTPRGDVIDLPMGATPLDFAYHIHSEVGHRCIGAKVAGRIVPFTHQLTMGDQVEIITQKEPNPSRDWLNPTLGFVNSGRARAKINAWFRKQSREKNLDAGKEILEVELAKIGGTLKDAERYALKRFNVNSTDELFAGVGSGDLRINQVINHINALINKPTAEQEDQKALEQLQESEAKAQAHVQAQNKKRNDAVVVEGVDNLMTHLARCCQPIPGDPIAGYITQGRGISVHRSDCDQLNELRHHAAERIIDTVWGSGFEGSYILTLRVTAMDRSGLLKDLTTLFTNEKVKVSSMKSRNDYKKQLTIMDFDLEVFNADILGRLITRVEQVKDIMEAIRLS</sequence>
<dbReference type="Pfam" id="PF02824">
    <property type="entry name" value="TGS"/>
    <property type="match status" value="1"/>
</dbReference>
<keyword evidence="10" id="KW-0808">Transferase</keyword>
<dbReference type="Pfam" id="PF13291">
    <property type="entry name" value="ACT_4"/>
    <property type="match status" value="1"/>
</dbReference>
<dbReference type="SUPFAM" id="SSF109604">
    <property type="entry name" value="HD-domain/PDEase-like"/>
    <property type="match status" value="1"/>
</dbReference>
<dbReference type="InterPro" id="IPR012675">
    <property type="entry name" value="Beta-grasp_dom_sf"/>
</dbReference>
<evidence type="ECO:0000313" key="10">
    <source>
        <dbReference type="EMBL" id="CED72221.1"/>
    </source>
</evidence>
<protein>
    <recommendedName>
        <fullName evidence="1">GTP pyrophosphokinase</fullName>
    </recommendedName>
    <alternativeName>
        <fullName evidence="4">(p)ppGpp synthase</fullName>
    </alternativeName>
    <alternativeName>
        <fullName evidence="3">ATP:GTP 3'-pyrophosphotransferase</fullName>
    </alternativeName>
    <alternativeName>
        <fullName evidence="5">ppGpp synthase I</fullName>
    </alternativeName>
</protein>
<dbReference type="InterPro" id="IPR043519">
    <property type="entry name" value="NT_sf"/>
</dbReference>
<dbReference type="NCBIfam" id="NF008124">
    <property type="entry name" value="PRK10872.1"/>
    <property type="match status" value="1"/>
</dbReference>
<dbReference type="Gene3D" id="3.30.70.260">
    <property type="match status" value="1"/>
</dbReference>
<dbReference type="SUPFAM" id="SSF81301">
    <property type="entry name" value="Nucleotidyltransferase"/>
    <property type="match status" value="1"/>
</dbReference>
<dbReference type="SUPFAM" id="SSF55021">
    <property type="entry name" value="ACT-like"/>
    <property type="match status" value="1"/>
</dbReference>
<dbReference type="InterPro" id="IPR002912">
    <property type="entry name" value="ACT_dom"/>
</dbReference>
<dbReference type="InterPro" id="IPR004095">
    <property type="entry name" value="TGS"/>
</dbReference>
<evidence type="ECO:0000256" key="6">
    <source>
        <dbReference type="RuleBase" id="RU003847"/>
    </source>
</evidence>
<feature type="domain" description="HD" evidence="8">
    <location>
        <begin position="54"/>
        <end position="159"/>
    </location>
</feature>
<dbReference type="InterPro" id="IPR006674">
    <property type="entry name" value="HD_domain"/>
</dbReference>
<evidence type="ECO:0000256" key="5">
    <source>
        <dbReference type="ARBA" id="ARBA00033308"/>
    </source>
</evidence>
<dbReference type="GO" id="GO:0015949">
    <property type="term" value="P:nucleobase-containing small molecule interconversion"/>
    <property type="evidence" value="ECO:0007669"/>
    <property type="project" value="UniProtKB-ARBA"/>
</dbReference>
<dbReference type="SUPFAM" id="SSF81271">
    <property type="entry name" value="TGS-like"/>
    <property type="match status" value="1"/>
</dbReference>
<dbReference type="Pfam" id="PF19296">
    <property type="entry name" value="RelA_AH_RIS"/>
    <property type="match status" value="1"/>
</dbReference>
<dbReference type="InterPro" id="IPR045865">
    <property type="entry name" value="ACT-like_dom_sf"/>
</dbReference>
<dbReference type="Pfam" id="PF13328">
    <property type="entry name" value="HD_4"/>
    <property type="match status" value="1"/>
</dbReference>
<evidence type="ECO:0000256" key="2">
    <source>
        <dbReference type="ARBA" id="ARBA00025704"/>
    </source>
</evidence>
<dbReference type="SMART" id="SM00954">
    <property type="entry name" value="RelA_SpoT"/>
    <property type="match status" value="1"/>
</dbReference>